<evidence type="ECO:0000256" key="4">
    <source>
        <dbReference type="SAM" id="MobiDB-lite"/>
    </source>
</evidence>
<evidence type="ECO:0000256" key="3">
    <source>
        <dbReference type="ARBA" id="ARBA00023315"/>
    </source>
</evidence>
<dbReference type="Gene3D" id="3.30.559.10">
    <property type="entry name" value="Chloramphenicol acetyltransferase-like domain"/>
    <property type="match status" value="1"/>
</dbReference>
<dbReference type="Pfam" id="PF02458">
    <property type="entry name" value="Transferase"/>
    <property type="match status" value="1"/>
</dbReference>
<dbReference type="Proteomes" id="UP000290289">
    <property type="component" value="Chromosome 13"/>
</dbReference>
<evidence type="ECO:0000313" key="6">
    <source>
        <dbReference type="Proteomes" id="UP000290289"/>
    </source>
</evidence>
<dbReference type="PANTHER" id="PTHR31623">
    <property type="entry name" value="F21J9.9"/>
    <property type="match status" value="1"/>
</dbReference>
<evidence type="ECO:0000313" key="5">
    <source>
        <dbReference type="EMBL" id="RXH79838.1"/>
    </source>
</evidence>
<protein>
    <submittedName>
        <fullName evidence="5">Uncharacterized protein</fullName>
    </submittedName>
</protein>
<gene>
    <name evidence="5" type="ORF">DVH24_040985</name>
</gene>
<name>A0A498I7W0_MALDO</name>
<evidence type="ECO:0000256" key="1">
    <source>
        <dbReference type="ARBA" id="ARBA00009861"/>
    </source>
</evidence>
<accession>A0A498I7W0</accession>
<keyword evidence="2" id="KW-0808">Transferase</keyword>
<sequence length="176" mass="19150">MAQVMNIEITKKETTKPSSPTPHSLKSFKEHMVIWFFCTPTMSMRNHSGNLNPGQPLAGRIKDNIFIDCNDEGAVYLEALVNSLLSSFLDQPDFDFLELFLPIEIGTSEAATGPLLLVKACGRLAISVCFAHKLADASMLGIFIEAWSATSLGIGDTVVPDFSNAATKSHLEISQC</sequence>
<proteinExistence type="inferred from homology"/>
<dbReference type="InterPro" id="IPR023213">
    <property type="entry name" value="CAT-like_dom_sf"/>
</dbReference>
<organism evidence="5 6">
    <name type="scientific">Malus domestica</name>
    <name type="common">Apple</name>
    <name type="synonym">Pyrus malus</name>
    <dbReference type="NCBI Taxonomy" id="3750"/>
    <lineage>
        <taxon>Eukaryota</taxon>
        <taxon>Viridiplantae</taxon>
        <taxon>Streptophyta</taxon>
        <taxon>Embryophyta</taxon>
        <taxon>Tracheophyta</taxon>
        <taxon>Spermatophyta</taxon>
        <taxon>Magnoliopsida</taxon>
        <taxon>eudicotyledons</taxon>
        <taxon>Gunneridae</taxon>
        <taxon>Pentapetalae</taxon>
        <taxon>rosids</taxon>
        <taxon>fabids</taxon>
        <taxon>Rosales</taxon>
        <taxon>Rosaceae</taxon>
        <taxon>Amygdaloideae</taxon>
        <taxon>Maleae</taxon>
        <taxon>Malus</taxon>
    </lineage>
</organism>
<dbReference type="GO" id="GO:0016746">
    <property type="term" value="F:acyltransferase activity"/>
    <property type="evidence" value="ECO:0007669"/>
    <property type="project" value="UniProtKB-KW"/>
</dbReference>
<dbReference type="PANTHER" id="PTHR31623:SF122">
    <property type="entry name" value="HXXXD-TYPE ACYL-TRANSFERASE FAMILY PROTEIN"/>
    <property type="match status" value="1"/>
</dbReference>
<comment type="caution">
    <text evidence="5">The sequence shown here is derived from an EMBL/GenBank/DDBJ whole genome shotgun (WGS) entry which is preliminary data.</text>
</comment>
<keyword evidence="3" id="KW-0012">Acyltransferase</keyword>
<feature type="region of interest" description="Disordered" evidence="4">
    <location>
        <begin position="1"/>
        <end position="23"/>
    </location>
</feature>
<evidence type="ECO:0000256" key="2">
    <source>
        <dbReference type="ARBA" id="ARBA00022679"/>
    </source>
</evidence>
<keyword evidence="6" id="KW-1185">Reference proteome</keyword>
<comment type="similarity">
    <text evidence="1">Belongs to the plant acyltransferase family.</text>
</comment>
<dbReference type="EMBL" id="RDQH01000339">
    <property type="protein sequence ID" value="RXH79838.1"/>
    <property type="molecule type" value="Genomic_DNA"/>
</dbReference>
<reference evidence="5 6" key="1">
    <citation type="submission" date="2018-10" db="EMBL/GenBank/DDBJ databases">
        <title>A high-quality apple genome assembly.</title>
        <authorList>
            <person name="Hu J."/>
        </authorList>
    </citation>
    <scope>NUCLEOTIDE SEQUENCE [LARGE SCALE GENOMIC DNA]</scope>
    <source>
        <strain evidence="6">cv. HFTH1</strain>
        <tissue evidence="5">Young leaf</tissue>
    </source>
</reference>
<dbReference type="AlphaFoldDB" id="A0A498I7W0"/>